<sequence>MQEFNADNRESYDALILQHEKLIFKIAARLTGRFITKSDDEYSIGLLALHEASQNYIKTKGADFESFAAKVVRRRLIDYYRQNNRLSQNYPLDENLLSSQDFFAEVDMRLEIEEYKKLLKKFNITFKDLVKISPKHKDSRQKIISLAQRISEDDEITQHLVKTGKLSLQIITTRYGVNIKTLEKYRKYLVAIVLMYWGKFTSLQAYLGQGGEE</sequence>
<dbReference type="RefSeq" id="WP_075860148.1">
    <property type="nucleotide sequence ID" value="NZ_BDJK01000055.1"/>
</dbReference>
<keyword evidence="6" id="KW-0346">Stress response</keyword>
<dbReference type="GO" id="GO:0016987">
    <property type="term" value="F:sigma factor activity"/>
    <property type="evidence" value="ECO:0007669"/>
    <property type="project" value="UniProtKB-UniRule"/>
</dbReference>
<dbReference type="InterPro" id="IPR007627">
    <property type="entry name" value="RNA_pol_sigma70_r2"/>
</dbReference>
<keyword evidence="1 6" id="KW-0963">Cytoplasm</keyword>
<dbReference type="GO" id="GO:0003677">
    <property type="term" value="F:DNA binding"/>
    <property type="evidence" value="ECO:0007669"/>
    <property type="project" value="UniProtKB-UniRule"/>
</dbReference>
<dbReference type="AlphaFoldDB" id="A0A1L8CY06"/>
<comment type="function">
    <text evidence="6">Sigma factors are initiation factors that promote the attachment of RNA polymerase to specific initiation sites and are then released.</text>
</comment>
<dbReference type="Gene3D" id="1.10.1740.10">
    <property type="match status" value="1"/>
</dbReference>
<comment type="similarity">
    <text evidence="6">Belongs to the sigma-70 factor family. SigI subfamily.</text>
</comment>
<evidence type="ECO:0000256" key="1">
    <source>
        <dbReference type="ARBA" id="ARBA00022490"/>
    </source>
</evidence>
<feature type="short sequence motif" description="Polymerase core binding" evidence="6">
    <location>
        <begin position="40"/>
        <end position="53"/>
    </location>
</feature>
<evidence type="ECO:0000313" key="9">
    <source>
        <dbReference type="Proteomes" id="UP000187485"/>
    </source>
</evidence>
<reference evidence="9" key="1">
    <citation type="submission" date="2016-12" db="EMBL/GenBank/DDBJ databases">
        <title>Draft Genome Sequences od Carboxydothermus pertinax and islandicus, Hydrogenogenic Carboxydotrophic Bacteria.</title>
        <authorList>
            <person name="Fukuyama Y."/>
            <person name="Ohmae K."/>
            <person name="Yoneda Y."/>
            <person name="Yoshida T."/>
            <person name="Sako Y."/>
        </authorList>
    </citation>
    <scope>NUCLEOTIDE SEQUENCE [LARGE SCALE GENOMIC DNA]</scope>
    <source>
        <strain evidence="9">Ug1</strain>
    </source>
</reference>
<feature type="domain" description="RNA polymerase sigma-70 region 2" evidence="7">
    <location>
        <begin position="15"/>
        <end position="85"/>
    </location>
</feature>
<dbReference type="STRING" id="870242.cpu_22710"/>
<dbReference type="Pfam" id="PF04542">
    <property type="entry name" value="Sigma70_r2"/>
    <property type="match status" value="1"/>
</dbReference>
<dbReference type="PIRSF" id="PIRSF038953">
    <property type="entry name" value="SigI"/>
    <property type="match status" value="1"/>
</dbReference>
<dbReference type="HAMAP" id="MF_02064">
    <property type="entry name" value="Sigma70_SigI"/>
    <property type="match status" value="1"/>
</dbReference>
<dbReference type="NCBIfam" id="TIGR02895">
    <property type="entry name" value="spore_sigI"/>
    <property type="match status" value="1"/>
</dbReference>
<name>A0A1L8CY06_9THEO</name>
<comment type="subunit">
    <text evidence="6">Interacts with RsgI.</text>
</comment>
<keyword evidence="5 6" id="KW-0804">Transcription</keyword>
<comment type="activity regulation">
    <text evidence="6">Negatively regulated by the anti-sigma-I factor RsgI.</text>
</comment>
<dbReference type="SUPFAM" id="SSF88946">
    <property type="entry name" value="Sigma2 domain of RNA polymerase sigma factors"/>
    <property type="match status" value="1"/>
</dbReference>
<evidence type="ECO:0000256" key="6">
    <source>
        <dbReference type="HAMAP-Rule" id="MF_02064"/>
    </source>
</evidence>
<comment type="subcellular location">
    <subcellularLocation>
        <location evidence="6">Cytoplasm</location>
    </subcellularLocation>
</comment>
<organism evidence="8 9">
    <name type="scientific">Carboxydothermus pertinax</name>
    <dbReference type="NCBI Taxonomy" id="870242"/>
    <lineage>
        <taxon>Bacteria</taxon>
        <taxon>Bacillati</taxon>
        <taxon>Bacillota</taxon>
        <taxon>Clostridia</taxon>
        <taxon>Thermoanaerobacterales</taxon>
        <taxon>Thermoanaerobacteraceae</taxon>
        <taxon>Carboxydothermus</taxon>
    </lineage>
</organism>
<proteinExistence type="inferred from homology"/>
<evidence type="ECO:0000256" key="2">
    <source>
        <dbReference type="ARBA" id="ARBA00023015"/>
    </source>
</evidence>
<keyword evidence="2 6" id="KW-0805">Transcription regulation</keyword>
<keyword evidence="4 6" id="KW-0238">DNA-binding</keyword>
<evidence type="ECO:0000256" key="4">
    <source>
        <dbReference type="ARBA" id="ARBA00023125"/>
    </source>
</evidence>
<evidence type="ECO:0000259" key="7">
    <source>
        <dbReference type="Pfam" id="PF04542"/>
    </source>
</evidence>
<dbReference type="EMBL" id="BDJK01000055">
    <property type="protein sequence ID" value="GAV23761.1"/>
    <property type="molecule type" value="Genomic_DNA"/>
</dbReference>
<evidence type="ECO:0000256" key="3">
    <source>
        <dbReference type="ARBA" id="ARBA00023082"/>
    </source>
</evidence>
<comment type="caution">
    <text evidence="8">The sequence shown here is derived from an EMBL/GenBank/DDBJ whole genome shotgun (WGS) entry which is preliminary data.</text>
</comment>
<keyword evidence="9" id="KW-1185">Reference proteome</keyword>
<accession>A0A1L8CY06</accession>
<protein>
    <recommendedName>
        <fullName evidence="6">RNA polymerase sigma factor SigI</fullName>
    </recommendedName>
</protein>
<dbReference type="GO" id="GO:0006352">
    <property type="term" value="P:DNA-templated transcription initiation"/>
    <property type="evidence" value="ECO:0007669"/>
    <property type="project" value="UniProtKB-UniRule"/>
</dbReference>
<dbReference type="InterPro" id="IPR013325">
    <property type="entry name" value="RNA_pol_sigma_r2"/>
</dbReference>
<dbReference type="Proteomes" id="UP000187485">
    <property type="component" value="Unassembled WGS sequence"/>
</dbReference>
<gene>
    <name evidence="6" type="primary">sigI</name>
    <name evidence="8" type="ORF">cpu_22710</name>
</gene>
<dbReference type="GO" id="GO:0005737">
    <property type="term" value="C:cytoplasm"/>
    <property type="evidence" value="ECO:0007669"/>
    <property type="project" value="UniProtKB-SubCell"/>
</dbReference>
<evidence type="ECO:0000313" key="8">
    <source>
        <dbReference type="EMBL" id="GAV23761.1"/>
    </source>
</evidence>
<dbReference type="InterPro" id="IPR014244">
    <property type="entry name" value="RNA_pol_sigma-I"/>
</dbReference>
<dbReference type="OrthoDB" id="3190733at2"/>
<evidence type="ECO:0000256" key="5">
    <source>
        <dbReference type="ARBA" id="ARBA00023163"/>
    </source>
</evidence>
<feature type="DNA-binding region" description="H-T-H motif" evidence="6">
    <location>
        <begin position="168"/>
        <end position="187"/>
    </location>
</feature>
<keyword evidence="3 6" id="KW-0731">Sigma factor</keyword>